<evidence type="ECO:0000256" key="1">
    <source>
        <dbReference type="SAM" id="Phobius"/>
    </source>
</evidence>
<gene>
    <name evidence="2" type="ORF">ERS852429_00780</name>
</gene>
<proteinExistence type="predicted"/>
<name>A0A173S0X5_PARDI</name>
<feature type="transmembrane region" description="Helical" evidence="1">
    <location>
        <begin position="32"/>
        <end position="49"/>
    </location>
</feature>
<dbReference type="InterPro" id="IPR025631">
    <property type="entry name" value="Porin_10"/>
</dbReference>
<dbReference type="AlphaFoldDB" id="A0A173S0X5"/>
<sequence>MPICQLSFLIGILAYFIIGTLFFVISLQPMKYYLYILLFLIGTAASAHAQGRSGSRGGRGGFSLSNLSSSNKEIPDSLLQTDSAALKSKRIIGYRLTPLLGERYIAPMDTNRLNFGNSTLVEANSLAVGYLANVGSPAQTRIFNERKEERDFIFADAYDYYITTPTNAYFYDTKVPYTQVTYTTGGASQNKMDRLKGVLTMNFGKKINVGGEMDYIYSRGYYNSNGNKLLSYRFFGSYITDRYELNAYLSNFNFVNYENGGLTNDQYITNPDDLAENQRNIDSKSYPVRYTDTWNRVRGKQYFLTQRYNLGFTKELEETDEEGNIKEVFIPVSSIIHTIDYEDNRRRFISNDAGIDTCYTHLYGMDASLNDQTSSWNLKNTFALALREGFQDWAKFGLTAFVTFEKRRFRLASQVPGLDYGPDGRGSSEPSTLNFPTSEVYDEFTTYIGGELSKRRGSLLTYNVRGELGLAGSDAGEVRVSGDLQTKFKLFKKDATIKAEGYIKNITPAFYQRHHHGRYYWWDLSLKNVQRIYAGAKINLESTRTQLSGGVESIQNYVFFNGKGLPEQSSKNIQVVSARIKQDIMYRAFGWENEVAYQLSSEKSQLPLPDISAYSNIYLAFKLAKVLTVQIGANVYYNTAYYAPYYEPATQQFQVQEEDKKVKVGNYPLINAYANFHLKQARFFIMAYNLGSKFVDPHYFSLAHYPLDPMVLKMGISVTFNN</sequence>
<keyword evidence="1" id="KW-1133">Transmembrane helix</keyword>
<organism evidence="2 3">
    <name type="scientific">Parabacteroides distasonis</name>
    <dbReference type="NCBI Taxonomy" id="823"/>
    <lineage>
        <taxon>Bacteria</taxon>
        <taxon>Pseudomonadati</taxon>
        <taxon>Bacteroidota</taxon>
        <taxon>Bacteroidia</taxon>
        <taxon>Bacteroidales</taxon>
        <taxon>Tannerellaceae</taxon>
        <taxon>Parabacteroides</taxon>
    </lineage>
</organism>
<evidence type="ECO:0000313" key="3">
    <source>
        <dbReference type="Proteomes" id="UP000095591"/>
    </source>
</evidence>
<evidence type="ECO:0008006" key="4">
    <source>
        <dbReference type="Google" id="ProtNLM"/>
    </source>
</evidence>
<feature type="transmembrane region" description="Helical" evidence="1">
    <location>
        <begin position="6"/>
        <end position="25"/>
    </location>
</feature>
<evidence type="ECO:0000313" key="2">
    <source>
        <dbReference type="EMBL" id="CUM83018.1"/>
    </source>
</evidence>
<protein>
    <recommendedName>
        <fullName evidence="4">Porin</fullName>
    </recommendedName>
</protein>
<dbReference type="EMBL" id="CYXP01000001">
    <property type="protein sequence ID" value="CUM83018.1"/>
    <property type="molecule type" value="Genomic_DNA"/>
</dbReference>
<dbReference type="Pfam" id="PF14121">
    <property type="entry name" value="Porin_10"/>
    <property type="match status" value="1"/>
</dbReference>
<keyword evidence="1" id="KW-0812">Transmembrane</keyword>
<keyword evidence="1" id="KW-0472">Membrane</keyword>
<accession>A0A173S0X5</accession>
<dbReference type="Proteomes" id="UP000095591">
    <property type="component" value="Unassembled WGS sequence"/>
</dbReference>
<reference evidence="2 3" key="1">
    <citation type="submission" date="2015-09" db="EMBL/GenBank/DDBJ databases">
        <authorList>
            <consortium name="Pathogen Informatics"/>
        </authorList>
    </citation>
    <scope>NUCLEOTIDE SEQUENCE [LARGE SCALE GENOMIC DNA]</scope>
    <source>
        <strain evidence="2 3">2789STDY5608872</strain>
    </source>
</reference>